<dbReference type="Proteomes" id="UP000199657">
    <property type="component" value="Unassembled WGS sequence"/>
</dbReference>
<dbReference type="RefSeq" id="WP_091646019.1">
    <property type="nucleotide sequence ID" value="NZ_FOEG01000012.1"/>
</dbReference>
<accession>A0A1H8VH35</accession>
<dbReference type="STRING" id="406100.SAMN04488052_11231"/>
<organism evidence="1 2">
    <name type="scientific">Aquisalimonas asiatica</name>
    <dbReference type="NCBI Taxonomy" id="406100"/>
    <lineage>
        <taxon>Bacteria</taxon>
        <taxon>Pseudomonadati</taxon>
        <taxon>Pseudomonadota</taxon>
        <taxon>Gammaproteobacteria</taxon>
        <taxon>Chromatiales</taxon>
        <taxon>Ectothiorhodospiraceae</taxon>
        <taxon>Aquisalimonas</taxon>
    </lineage>
</organism>
<reference evidence="1 2" key="1">
    <citation type="submission" date="2016-10" db="EMBL/GenBank/DDBJ databases">
        <authorList>
            <person name="de Groot N.N."/>
        </authorList>
    </citation>
    <scope>NUCLEOTIDE SEQUENCE [LARGE SCALE GENOMIC DNA]</scope>
    <source>
        <strain evidence="1 2">CGMCC 1.6291</strain>
    </source>
</reference>
<dbReference type="AlphaFoldDB" id="A0A1H8VH35"/>
<evidence type="ECO:0000313" key="2">
    <source>
        <dbReference type="Proteomes" id="UP000199657"/>
    </source>
</evidence>
<keyword evidence="2" id="KW-1185">Reference proteome</keyword>
<name>A0A1H8VH35_9GAMM</name>
<sequence length="77" mass="8801">MRRITDEQGHDWDVTVGRESYGMQVFLFMPQDGSGVRKALMTADTWLDGERELHTLDQAALLERLGVSVPWEETASY</sequence>
<dbReference type="EMBL" id="FOEG01000012">
    <property type="protein sequence ID" value="SEP14198.1"/>
    <property type="molecule type" value="Genomic_DNA"/>
</dbReference>
<gene>
    <name evidence="1" type="ORF">SAMN04488052_11231</name>
</gene>
<proteinExistence type="predicted"/>
<evidence type="ECO:0000313" key="1">
    <source>
        <dbReference type="EMBL" id="SEP14198.1"/>
    </source>
</evidence>
<dbReference type="OrthoDB" id="5959235at2"/>
<protein>
    <submittedName>
        <fullName evidence="1">Uncharacterized protein</fullName>
    </submittedName>
</protein>